<dbReference type="OrthoDB" id="6435638at2759"/>
<evidence type="ECO:0000256" key="3">
    <source>
        <dbReference type="ARBA" id="ARBA00022475"/>
    </source>
</evidence>
<dbReference type="CDD" id="cd15382">
    <property type="entry name" value="7tmA_AKHR"/>
    <property type="match status" value="1"/>
</dbReference>
<keyword evidence="4 8" id="KW-0812">Transmembrane</keyword>
<keyword evidence="8" id="KW-0297">G-protein coupled receptor</keyword>
<dbReference type="PANTHER" id="PTHR24241">
    <property type="entry name" value="NEUROPEPTIDE RECEPTOR-RELATED G-PROTEIN COUPLED RECEPTOR"/>
    <property type="match status" value="1"/>
</dbReference>
<dbReference type="GO" id="GO:0097003">
    <property type="term" value="F:adipokinetic hormone receptor activity"/>
    <property type="evidence" value="ECO:0007669"/>
    <property type="project" value="TreeGrafter"/>
</dbReference>
<feature type="transmembrane region" description="Helical" evidence="9">
    <location>
        <begin position="170"/>
        <end position="192"/>
    </location>
</feature>
<dbReference type="PANTHER" id="PTHR24241:SF59">
    <property type="entry name" value="ADIPOKINETIC HORMONE RECEPTOR, ISOFORM C"/>
    <property type="match status" value="1"/>
</dbReference>
<protein>
    <recommendedName>
        <fullName evidence="10">G-protein coupled receptors family 1 profile domain-containing protein</fullName>
    </recommendedName>
</protein>
<evidence type="ECO:0000313" key="11">
    <source>
        <dbReference type="EMBL" id="CAD7085459.1"/>
    </source>
</evidence>
<dbReference type="Proteomes" id="UP000594454">
    <property type="component" value="Chromosome 3"/>
</dbReference>
<dbReference type="EMBL" id="LR899011">
    <property type="protein sequence ID" value="CAD7085459.1"/>
    <property type="molecule type" value="Genomic_DNA"/>
</dbReference>
<keyword evidence="6 9" id="KW-0472">Membrane</keyword>
<evidence type="ECO:0000256" key="6">
    <source>
        <dbReference type="ARBA" id="ARBA00023136"/>
    </source>
</evidence>
<dbReference type="GO" id="GO:0032870">
    <property type="term" value="P:cellular response to hormone stimulus"/>
    <property type="evidence" value="ECO:0007669"/>
    <property type="project" value="TreeGrafter"/>
</dbReference>
<sequence>MCLNVVRRSGGKMPNSGNEVVQDHRILSEWSMAGPDNQSEPIQLPIDMRFNDGHRLSITVYSVLMVISSIGNITVLVLLIKRRLRGPSRIDIMLMHLAIADLLVTFLMMPMEIGWAYTVSWKAGDALCRIMAFFRTFGLYLSSFVLVCISVDRYFAVLKPLKLSDNRGRMMILGAWLSSCICSTPQAIIFHLEQHPNVTWYEQCVTYNFFSNEMHYIIYSVMGMVFMYALPLIIIIFCYASIYIEIYRKSKKVITERFRRSNDDVLGRAKRRTLKMTITIVIVFIVCWTPFYVMSIWYWLDHETALKVDQRIQKGLFLFACTNSCMNPIVYGAYNIRRKGDKLNTTINNRRTSLAKRIESRNSSGSLPPSTNNVRRTICMSCGDSVELPNLRTHNLYH</sequence>
<name>A0A7R8YUN3_HERIL</name>
<organism evidence="11 12">
    <name type="scientific">Hermetia illucens</name>
    <name type="common">Black soldier fly</name>
    <dbReference type="NCBI Taxonomy" id="343691"/>
    <lineage>
        <taxon>Eukaryota</taxon>
        <taxon>Metazoa</taxon>
        <taxon>Ecdysozoa</taxon>
        <taxon>Arthropoda</taxon>
        <taxon>Hexapoda</taxon>
        <taxon>Insecta</taxon>
        <taxon>Pterygota</taxon>
        <taxon>Neoptera</taxon>
        <taxon>Endopterygota</taxon>
        <taxon>Diptera</taxon>
        <taxon>Brachycera</taxon>
        <taxon>Stratiomyomorpha</taxon>
        <taxon>Stratiomyidae</taxon>
        <taxon>Hermetiinae</taxon>
        <taxon>Hermetia</taxon>
    </lineage>
</organism>
<evidence type="ECO:0000256" key="7">
    <source>
        <dbReference type="ARBA" id="ARBA00023170"/>
    </source>
</evidence>
<feature type="transmembrane region" description="Helical" evidence="9">
    <location>
        <begin position="312"/>
        <end position="334"/>
    </location>
</feature>
<keyword evidence="3" id="KW-1003">Cell membrane</keyword>
<dbReference type="AlphaFoldDB" id="A0A7R8YUN3"/>
<accession>A0A7R8YUN3</accession>
<evidence type="ECO:0000256" key="1">
    <source>
        <dbReference type="ARBA" id="ARBA00004651"/>
    </source>
</evidence>
<comment type="similarity">
    <text evidence="2 8">Belongs to the G-protein coupled receptor 1 family.</text>
</comment>
<feature type="transmembrane region" description="Helical" evidence="9">
    <location>
        <begin position="216"/>
        <end position="242"/>
    </location>
</feature>
<feature type="transmembrane region" description="Helical" evidence="9">
    <location>
        <begin position="92"/>
        <end position="117"/>
    </location>
</feature>
<feature type="domain" description="G-protein coupled receptors family 1 profile" evidence="10">
    <location>
        <begin position="71"/>
        <end position="331"/>
    </location>
</feature>
<evidence type="ECO:0000256" key="9">
    <source>
        <dbReference type="SAM" id="Phobius"/>
    </source>
</evidence>
<dbReference type="GO" id="GO:0005886">
    <property type="term" value="C:plasma membrane"/>
    <property type="evidence" value="ECO:0007669"/>
    <property type="project" value="UniProtKB-SubCell"/>
</dbReference>
<evidence type="ECO:0000256" key="8">
    <source>
        <dbReference type="RuleBase" id="RU000688"/>
    </source>
</evidence>
<dbReference type="PRINTS" id="PR00237">
    <property type="entry name" value="GPCRRHODOPSN"/>
</dbReference>
<comment type="subcellular location">
    <subcellularLocation>
        <location evidence="1">Cell membrane</location>
        <topology evidence="1">Multi-pass membrane protein</topology>
    </subcellularLocation>
</comment>
<dbReference type="FunCoup" id="A0A7R8YUN3">
    <property type="interactions" value="160"/>
</dbReference>
<feature type="transmembrane region" description="Helical" evidence="9">
    <location>
        <begin position="278"/>
        <end position="300"/>
    </location>
</feature>
<feature type="transmembrane region" description="Helical" evidence="9">
    <location>
        <begin position="137"/>
        <end position="158"/>
    </location>
</feature>
<dbReference type="GO" id="GO:0004930">
    <property type="term" value="F:G protein-coupled receptor activity"/>
    <property type="evidence" value="ECO:0007669"/>
    <property type="project" value="UniProtKB-KW"/>
</dbReference>
<keyword evidence="7 8" id="KW-0675">Receptor</keyword>
<dbReference type="InParanoid" id="A0A7R8YUN3"/>
<evidence type="ECO:0000256" key="4">
    <source>
        <dbReference type="ARBA" id="ARBA00022692"/>
    </source>
</evidence>
<gene>
    <name evidence="11" type="ORF">HERILL_LOCUS8300</name>
</gene>
<proteinExistence type="inferred from homology"/>
<feature type="transmembrane region" description="Helical" evidence="9">
    <location>
        <begin position="58"/>
        <end position="80"/>
    </location>
</feature>
<dbReference type="Pfam" id="PF00001">
    <property type="entry name" value="7tm_1"/>
    <property type="match status" value="1"/>
</dbReference>
<dbReference type="PROSITE" id="PS00237">
    <property type="entry name" value="G_PROTEIN_RECEP_F1_1"/>
    <property type="match status" value="1"/>
</dbReference>
<keyword evidence="5 9" id="KW-1133">Transmembrane helix</keyword>
<dbReference type="SUPFAM" id="SSF81321">
    <property type="entry name" value="Family A G protein-coupled receptor-like"/>
    <property type="match status" value="1"/>
</dbReference>
<dbReference type="Gene3D" id="1.20.1070.10">
    <property type="entry name" value="Rhodopsin 7-helix transmembrane proteins"/>
    <property type="match status" value="1"/>
</dbReference>
<keyword evidence="12" id="KW-1185">Reference proteome</keyword>
<dbReference type="InterPro" id="IPR017452">
    <property type="entry name" value="GPCR_Rhodpsn_7TM"/>
</dbReference>
<keyword evidence="8" id="KW-0807">Transducer</keyword>
<dbReference type="PROSITE" id="PS50262">
    <property type="entry name" value="G_PROTEIN_RECEP_F1_2"/>
    <property type="match status" value="1"/>
</dbReference>
<evidence type="ECO:0000256" key="5">
    <source>
        <dbReference type="ARBA" id="ARBA00022989"/>
    </source>
</evidence>
<dbReference type="GO" id="GO:0042277">
    <property type="term" value="F:peptide binding"/>
    <property type="evidence" value="ECO:0007669"/>
    <property type="project" value="TreeGrafter"/>
</dbReference>
<dbReference type="FunFam" id="1.20.1070.10:FF:000275">
    <property type="entry name" value="Gonadotropin-releasing hormone II receptor"/>
    <property type="match status" value="1"/>
</dbReference>
<evidence type="ECO:0000256" key="2">
    <source>
        <dbReference type="ARBA" id="ARBA00010663"/>
    </source>
</evidence>
<evidence type="ECO:0000313" key="12">
    <source>
        <dbReference type="Proteomes" id="UP000594454"/>
    </source>
</evidence>
<evidence type="ECO:0000259" key="10">
    <source>
        <dbReference type="PROSITE" id="PS50262"/>
    </source>
</evidence>
<reference evidence="11 12" key="1">
    <citation type="submission" date="2020-11" db="EMBL/GenBank/DDBJ databases">
        <authorList>
            <person name="Wallbank WR R."/>
            <person name="Pardo Diaz C."/>
            <person name="Kozak K."/>
            <person name="Martin S."/>
            <person name="Jiggins C."/>
            <person name="Moest M."/>
            <person name="Warren A I."/>
            <person name="Generalovic N T."/>
            <person name="Byers J.R.P. K."/>
            <person name="Montejo-Kovacevich G."/>
            <person name="Yen C E."/>
        </authorList>
    </citation>
    <scope>NUCLEOTIDE SEQUENCE [LARGE SCALE GENOMIC DNA]</scope>
</reference>
<dbReference type="InterPro" id="IPR000276">
    <property type="entry name" value="GPCR_Rhodpsn"/>
</dbReference>